<evidence type="ECO:0000259" key="4">
    <source>
        <dbReference type="Pfam" id="PF10145"/>
    </source>
</evidence>
<dbReference type="PANTHER" id="PTHR37813:SF1">
    <property type="entry name" value="FELS-2 PROPHAGE PROTEIN"/>
    <property type="match status" value="1"/>
</dbReference>
<name>A0A0A0IDQ6_CLOBO</name>
<feature type="domain" description="Phage tail tape measure protein" evidence="4">
    <location>
        <begin position="203"/>
        <end position="395"/>
    </location>
</feature>
<dbReference type="EMBL" id="JDRY01000033">
    <property type="protein sequence ID" value="KGM99584.1"/>
    <property type="molecule type" value="Genomic_DNA"/>
</dbReference>
<reference evidence="5 6" key="1">
    <citation type="submission" date="2014-01" db="EMBL/GenBank/DDBJ databases">
        <title>Plasmidome dynamics in the species complex Clostridium novyi sensu lato converts strains of independent lineages into distinctly different pathogens.</title>
        <authorList>
            <person name="Skarin H."/>
            <person name="Segerman B."/>
        </authorList>
    </citation>
    <scope>NUCLEOTIDE SEQUENCE [LARGE SCALE GENOMIC DNA]</scope>
    <source>
        <strain evidence="5 6">DC5</strain>
    </source>
</reference>
<evidence type="ECO:0000313" key="6">
    <source>
        <dbReference type="Proteomes" id="UP000030014"/>
    </source>
</evidence>
<dbReference type="Pfam" id="PF10145">
    <property type="entry name" value="PhageMin_Tail"/>
    <property type="match status" value="1"/>
</dbReference>
<protein>
    <submittedName>
        <fullName evidence="5">TP901 family phage tail tape measure protein</fullName>
    </submittedName>
</protein>
<keyword evidence="3" id="KW-0472">Membrane</keyword>
<feature type="transmembrane region" description="Helical" evidence="3">
    <location>
        <begin position="518"/>
        <end position="539"/>
    </location>
</feature>
<comment type="caution">
    <text evidence="5">The sequence shown here is derived from an EMBL/GenBank/DDBJ whole genome shotgun (WGS) entry which is preliminary data.</text>
</comment>
<dbReference type="SUPFAM" id="SSF57997">
    <property type="entry name" value="Tropomyosin"/>
    <property type="match status" value="1"/>
</dbReference>
<dbReference type="PANTHER" id="PTHR37813">
    <property type="entry name" value="FELS-2 PROPHAGE PROTEIN"/>
    <property type="match status" value="1"/>
</dbReference>
<dbReference type="Gene3D" id="1.20.120.20">
    <property type="entry name" value="Apolipoprotein"/>
    <property type="match status" value="1"/>
</dbReference>
<evidence type="ECO:0000256" key="2">
    <source>
        <dbReference type="SAM" id="Coils"/>
    </source>
</evidence>
<sequence>MARDGNTVVARVGLDDKGFQEGVAKIQRSLKVVKSEFAAASSKLKDFGKSTEGLKLKSDSLNKQMELQKQKVAALTKSYQESVEKKGADAKATENLKVRLNYATAEMNKLQRELNETNERIRVQESRWTQLGNKLNEAGSKMQTVGKKMQDVGKSLSTKVTAPIVGVGTAAAKMSIDFEDSLAKVSTIVDTTQLSMENVKKGVLNLSNETGEGVNDLNEALYQSISAGVESGKSIEFLGSAVKLAKGGFTETSSSVDLLTTILNGYKLKAEETANVSDILINTQNLGKTSVNELSSSMGKVVPIASAANVNLKQLSSAYVLLTQKGIATAEAGTYIRSMLSELSKTGSTADKTLRQISGKSFAQLMASGKSVSDVLNMLNDHANKNNLTLKDMFGSVEAGTASMILAGAGGQEFNKVLGTMSNVAGATDTAFNKVSETTGAKLKKSFNSLKNAGIQLGDSLTPIIQKISEVVQVLAEKLNSLTPAQAEIIVKVGLIFAALGPVVTIIGKLISIGGTLFSVLGSISTALGAAGGASAVLGKAFTALTGPVGIAVAAIGGVIAIGVSLYKNWDTIKAKASELKKAISEKWNEIKQVTTAVFTSIKDFLNNIWNGIKSVFINSLNAIKSGINSGWNGIKNITTTIWNSIKTIISNVWNGIKSVVTSSVNGVKNIVTSIWNSIKSVTTSVWNGIKTAITTPINSAKNIVKKAVDSIYGFFKNLRIPQIKIPKIKLPHFRLRGEFSLMPPKVPKFDVNWYAQGGIFNAPSIIGVGERGTEAVLPIDRLDEIIAKSIKKAQGLGETNGLTVHIEKFINNTEKDIEGLAYELEFYRQRISMGKGGN</sequence>
<evidence type="ECO:0000256" key="1">
    <source>
        <dbReference type="ARBA" id="ARBA00022612"/>
    </source>
</evidence>
<dbReference type="RefSeq" id="WP_039259468.1">
    <property type="nucleotide sequence ID" value="NZ_JDRY01000033.1"/>
</dbReference>
<proteinExistence type="predicted"/>
<dbReference type="Proteomes" id="UP000030014">
    <property type="component" value="Unassembled WGS sequence"/>
</dbReference>
<feature type="coiled-coil region" evidence="2">
    <location>
        <begin position="93"/>
        <end position="127"/>
    </location>
</feature>
<organism evidence="5 6">
    <name type="scientific">Clostridium botulinum C/D str. DC5</name>
    <dbReference type="NCBI Taxonomy" id="1443128"/>
    <lineage>
        <taxon>Bacteria</taxon>
        <taxon>Bacillati</taxon>
        <taxon>Bacillota</taxon>
        <taxon>Clostridia</taxon>
        <taxon>Eubacteriales</taxon>
        <taxon>Clostridiaceae</taxon>
        <taxon>Clostridium</taxon>
    </lineage>
</organism>
<dbReference type="AlphaFoldDB" id="A0A0A0IDQ6"/>
<accession>A0A0A0IDQ6</accession>
<dbReference type="NCBIfam" id="TIGR01760">
    <property type="entry name" value="tape_meas_TP901"/>
    <property type="match status" value="1"/>
</dbReference>
<evidence type="ECO:0000256" key="3">
    <source>
        <dbReference type="SAM" id="Phobius"/>
    </source>
</evidence>
<keyword evidence="2" id="KW-0175">Coiled coil</keyword>
<keyword evidence="3" id="KW-0812">Transmembrane</keyword>
<feature type="transmembrane region" description="Helical" evidence="3">
    <location>
        <begin position="545"/>
        <end position="567"/>
    </location>
</feature>
<gene>
    <name evidence="5" type="ORF">Z955_07115</name>
</gene>
<evidence type="ECO:0000313" key="5">
    <source>
        <dbReference type="EMBL" id="KGM99584.1"/>
    </source>
</evidence>
<keyword evidence="1" id="KW-1188">Viral release from host cell</keyword>
<keyword evidence="3" id="KW-1133">Transmembrane helix</keyword>
<dbReference type="InterPro" id="IPR010090">
    <property type="entry name" value="Phage_tape_meas"/>
</dbReference>
<feature type="transmembrane region" description="Helical" evidence="3">
    <location>
        <begin position="489"/>
        <end position="511"/>
    </location>
</feature>